<dbReference type="OrthoDB" id="48625at2759"/>
<dbReference type="SMART" id="SM00174">
    <property type="entry name" value="RHO"/>
    <property type="match status" value="1"/>
</dbReference>
<name>A0A388LAA0_CHABU</name>
<sequence>MASLVSSQPPTEQIPSFKLILVGDGGAGKTTFLKRHLTGEFEELYEPTIGVQVRPLLFVTNRGRILFNCWDTSGQEKVGGLRDAYYVHGSCAIIMFDVTCKSSYKNVSRWYEDICRVCDLRIPMVLCGNKVDVNKRQVKPHHVTFHKTKANLDYCEMSAKGNYNVDKPFLYLARKLLDDPDIVFLQGPAMEAPEVEMTDIDQQQKQYETEIAAAGHGSNPTTDR</sequence>
<dbReference type="PANTHER" id="PTHR24071">
    <property type="entry name" value="RAN GTPASE"/>
    <property type="match status" value="1"/>
</dbReference>
<dbReference type="PROSITE" id="PS51419">
    <property type="entry name" value="RAB"/>
    <property type="match status" value="1"/>
</dbReference>
<proteinExistence type="inferred from homology"/>
<dbReference type="CDD" id="cd00877">
    <property type="entry name" value="Ran"/>
    <property type="match status" value="1"/>
</dbReference>
<dbReference type="SMART" id="SM00173">
    <property type="entry name" value="RAS"/>
    <property type="match status" value="1"/>
</dbReference>
<keyword evidence="6 9" id="KW-0342">GTP-binding</keyword>
<organism evidence="10 11">
    <name type="scientific">Chara braunii</name>
    <name type="common">Braun's stonewort</name>
    <dbReference type="NCBI Taxonomy" id="69332"/>
    <lineage>
        <taxon>Eukaryota</taxon>
        <taxon>Viridiplantae</taxon>
        <taxon>Streptophyta</taxon>
        <taxon>Charophyceae</taxon>
        <taxon>Charales</taxon>
        <taxon>Characeae</taxon>
        <taxon>Chara</taxon>
    </lineage>
</organism>
<dbReference type="EMBL" id="BFEA01000311">
    <property type="protein sequence ID" value="GBG79113.1"/>
    <property type="molecule type" value="Genomic_DNA"/>
</dbReference>
<dbReference type="InterPro" id="IPR002041">
    <property type="entry name" value="Ran_GTPase"/>
</dbReference>
<dbReference type="PROSITE" id="PS51418">
    <property type="entry name" value="RAN"/>
    <property type="match status" value="1"/>
</dbReference>
<accession>A0A388LAA0</accession>
<evidence type="ECO:0000256" key="7">
    <source>
        <dbReference type="ARBA" id="ARBA00023242"/>
    </source>
</evidence>
<comment type="similarity">
    <text evidence="2 9">Belongs to the small GTPase superfamily. Ran family.</text>
</comment>
<evidence type="ECO:0000313" key="11">
    <source>
        <dbReference type="Proteomes" id="UP000265515"/>
    </source>
</evidence>
<keyword evidence="4 9" id="KW-0547">Nucleotide-binding</keyword>
<dbReference type="NCBIfam" id="TIGR00231">
    <property type="entry name" value="small_GTP"/>
    <property type="match status" value="1"/>
</dbReference>
<keyword evidence="3 9" id="KW-0813">Transport</keyword>
<evidence type="ECO:0000256" key="6">
    <source>
        <dbReference type="ARBA" id="ARBA00023134"/>
    </source>
</evidence>
<keyword evidence="5 9" id="KW-0653">Protein transport</keyword>
<dbReference type="GO" id="GO:0005737">
    <property type="term" value="C:cytoplasm"/>
    <property type="evidence" value="ECO:0007669"/>
    <property type="project" value="TreeGrafter"/>
</dbReference>
<evidence type="ECO:0000256" key="3">
    <source>
        <dbReference type="ARBA" id="ARBA00022448"/>
    </source>
</evidence>
<dbReference type="FunFam" id="3.40.50.300:FF:000369">
    <property type="entry name" value="GTP-binding nuclear protein"/>
    <property type="match status" value="1"/>
</dbReference>
<dbReference type="GO" id="GO:0000054">
    <property type="term" value="P:ribosomal subunit export from nucleus"/>
    <property type="evidence" value="ECO:0007669"/>
    <property type="project" value="TreeGrafter"/>
</dbReference>
<keyword evidence="11" id="KW-1185">Reference proteome</keyword>
<dbReference type="Gene3D" id="3.40.50.300">
    <property type="entry name" value="P-loop containing nucleotide triphosphate hydrolases"/>
    <property type="match status" value="1"/>
</dbReference>
<dbReference type="PRINTS" id="PR00627">
    <property type="entry name" value="GTPRANTC4"/>
</dbReference>
<dbReference type="SUPFAM" id="SSF52540">
    <property type="entry name" value="P-loop containing nucleoside triphosphate hydrolases"/>
    <property type="match status" value="1"/>
</dbReference>
<dbReference type="GO" id="GO:0003924">
    <property type="term" value="F:GTPase activity"/>
    <property type="evidence" value="ECO:0007669"/>
    <property type="project" value="InterPro"/>
</dbReference>
<dbReference type="InterPro" id="IPR027417">
    <property type="entry name" value="P-loop_NTPase"/>
</dbReference>
<dbReference type="PANTHER" id="PTHR24071:SF0">
    <property type="entry name" value="GTP-BINDING NUCLEAR PROTEIN RAN"/>
    <property type="match status" value="1"/>
</dbReference>
<dbReference type="GO" id="GO:0005634">
    <property type="term" value="C:nucleus"/>
    <property type="evidence" value="ECO:0007669"/>
    <property type="project" value="UniProtKB-SubCell"/>
</dbReference>
<dbReference type="InterPro" id="IPR005225">
    <property type="entry name" value="Small_GTP-bd"/>
</dbReference>
<dbReference type="STRING" id="69332.A0A388LAA0"/>
<protein>
    <recommendedName>
        <fullName evidence="9">GTP-binding nuclear protein</fullName>
    </recommendedName>
</protein>
<dbReference type="SMART" id="SM00175">
    <property type="entry name" value="RAB"/>
    <property type="match status" value="1"/>
</dbReference>
<evidence type="ECO:0000256" key="4">
    <source>
        <dbReference type="ARBA" id="ARBA00022741"/>
    </source>
</evidence>
<dbReference type="Pfam" id="PF00071">
    <property type="entry name" value="Ras"/>
    <property type="match status" value="1"/>
</dbReference>
<comment type="caution">
    <text evidence="10">The sequence shown here is derived from an EMBL/GenBank/DDBJ whole genome shotgun (WGS) entry which is preliminary data.</text>
</comment>
<dbReference type="Proteomes" id="UP000265515">
    <property type="component" value="Unassembled WGS sequence"/>
</dbReference>
<dbReference type="PROSITE" id="PS51421">
    <property type="entry name" value="RAS"/>
    <property type="match status" value="1"/>
</dbReference>
<evidence type="ECO:0000256" key="1">
    <source>
        <dbReference type="ARBA" id="ARBA00004123"/>
    </source>
</evidence>
<keyword evidence="7 9" id="KW-0539">Nucleus</keyword>
<dbReference type="Gramene" id="GBG79113">
    <property type="protein sequence ID" value="GBG79113"/>
    <property type="gene ID" value="CBR_g28828"/>
</dbReference>
<evidence type="ECO:0000256" key="9">
    <source>
        <dbReference type="RuleBase" id="RU363057"/>
    </source>
</evidence>
<dbReference type="SMART" id="SM00176">
    <property type="entry name" value="RAN"/>
    <property type="match status" value="1"/>
</dbReference>
<dbReference type="GO" id="GO:0005525">
    <property type="term" value="F:GTP binding"/>
    <property type="evidence" value="ECO:0007669"/>
    <property type="project" value="UniProtKB-KW"/>
</dbReference>
<gene>
    <name evidence="10" type="ORF">CBR_g28828</name>
</gene>
<dbReference type="InterPro" id="IPR001806">
    <property type="entry name" value="Small_GTPase"/>
</dbReference>
<dbReference type="AlphaFoldDB" id="A0A388LAA0"/>
<comment type="subcellular location">
    <subcellularLocation>
        <location evidence="1 9">Nucleus</location>
    </subcellularLocation>
</comment>
<dbReference type="GO" id="GO:0006606">
    <property type="term" value="P:protein import into nucleus"/>
    <property type="evidence" value="ECO:0007669"/>
    <property type="project" value="TreeGrafter"/>
</dbReference>
<evidence type="ECO:0000256" key="8">
    <source>
        <dbReference type="ARBA" id="ARBA00024659"/>
    </source>
</evidence>
<evidence type="ECO:0000256" key="5">
    <source>
        <dbReference type="ARBA" id="ARBA00022927"/>
    </source>
</evidence>
<evidence type="ECO:0000313" key="10">
    <source>
        <dbReference type="EMBL" id="GBG79113.1"/>
    </source>
</evidence>
<comment type="function">
    <text evidence="8 9">GTP-binding protein involved in nucleocytoplasmic transport. Required for the import of protein into the nucleus and also for RNA export. Involved in chromatin condensation and control of cell cycle.</text>
</comment>
<reference evidence="10 11" key="1">
    <citation type="journal article" date="2018" name="Cell">
        <title>The Chara Genome: Secondary Complexity and Implications for Plant Terrestrialization.</title>
        <authorList>
            <person name="Nishiyama T."/>
            <person name="Sakayama H."/>
            <person name="Vries J.D."/>
            <person name="Buschmann H."/>
            <person name="Saint-Marcoux D."/>
            <person name="Ullrich K.K."/>
            <person name="Haas F.B."/>
            <person name="Vanderstraeten L."/>
            <person name="Becker D."/>
            <person name="Lang D."/>
            <person name="Vosolsobe S."/>
            <person name="Rombauts S."/>
            <person name="Wilhelmsson P.K.I."/>
            <person name="Janitza P."/>
            <person name="Kern R."/>
            <person name="Heyl A."/>
            <person name="Rumpler F."/>
            <person name="Villalobos L.I.A.C."/>
            <person name="Clay J.M."/>
            <person name="Skokan R."/>
            <person name="Toyoda A."/>
            <person name="Suzuki Y."/>
            <person name="Kagoshima H."/>
            <person name="Schijlen E."/>
            <person name="Tajeshwar N."/>
            <person name="Catarino B."/>
            <person name="Hetherington A.J."/>
            <person name="Saltykova A."/>
            <person name="Bonnot C."/>
            <person name="Breuninger H."/>
            <person name="Symeonidi A."/>
            <person name="Radhakrishnan G.V."/>
            <person name="Van Nieuwerburgh F."/>
            <person name="Deforce D."/>
            <person name="Chang C."/>
            <person name="Karol K.G."/>
            <person name="Hedrich R."/>
            <person name="Ulvskov P."/>
            <person name="Glockner G."/>
            <person name="Delwiche C.F."/>
            <person name="Petrasek J."/>
            <person name="Van de Peer Y."/>
            <person name="Friml J."/>
            <person name="Beilby M."/>
            <person name="Dolan L."/>
            <person name="Kohara Y."/>
            <person name="Sugano S."/>
            <person name="Fujiyama A."/>
            <person name="Delaux P.-M."/>
            <person name="Quint M."/>
            <person name="TheiBen G."/>
            <person name="Hagemann M."/>
            <person name="Harholt J."/>
            <person name="Dunand C."/>
            <person name="Zachgo S."/>
            <person name="Langdale J."/>
            <person name="Maumus F."/>
            <person name="Straeten D.V.D."/>
            <person name="Gould S.B."/>
            <person name="Rensing S.A."/>
        </authorList>
    </citation>
    <scope>NUCLEOTIDE SEQUENCE [LARGE SCALE GENOMIC DNA]</scope>
    <source>
        <strain evidence="10 11">S276</strain>
    </source>
</reference>
<evidence type="ECO:0000256" key="2">
    <source>
        <dbReference type="ARBA" id="ARBA00008028"/>
    </source>
</evidence>